<dbReference type="SUPFAM" id="SSF56801">
    <property type="entry name" value="Acetyl-CoA synthetase-like"/>
    <property type="match status" value="1"/>
</dbReference>
<evidence type="ECO:0000313" key="7">
    <source>
        <dbReference type="Proteomes" id="UP000199515"/>
    </source>
</evidence>
<keyword evidence="7" id="KW-1185">Reference proteome</keyword>
<evidence type="ECO:0000256" key="4">
    <source>
        <dbReference type="ARBA" id="ARBA00023098"/>
    </source>
</evidence>
<keyword evidence="4" id="KW-0443">Lipid metabolism</keyword>
<organism evidence="6 7">
    <name type="scientific">Amycolatopsis xylanica</name>
    <dbReference type="NCBI Taxonomy" id="589385"/>
    <lineage>
        <taxon>Bacteria</taxon>
        <taxon>Bacillati</taxon>
        <taxon>Actinomycetota</taxon>
        <taxon>Actinomycetes</taxon>
        <taxon>Pseudonocardiales</taxon>
        <taxon>Pseudonocardiaceae</taxon>
        <taxon>Amycolatopsis</taxon>
    </lineage>
</organism>
<accession>A0A1H3MXQ7</accession>
<dbReference type="AlphaFoldDB" id="A0A1H3MXQ7"/>
<dbReference type="STRING" id="589385.SAMN05421504_10743"/>
<dbReference type="PANTHER" id="PTHR22754">
    <property type="entry name" value="DISCO-INTERACTING PROTEIN 2 DIP2 -RELATED"/>
    <property type="match status" value="1"/>
</dbReference>
<evidence type="ECO:0000256" key="1">
    <source>
        <dbReference type="ARBA" id="ARBA00006432"/>
    </source>
</evidence>
<dbReference type="Gene3D" id="3.30.300.30">
    <property type="match status" value="1"/>
</dbReference>
<dbReference type="InterPro" id="IPR000873">
    <property type="entry name" value="AMP-dep_synth/lig_dom"/>
</dbReference>
<dbReference type="GO" id="GO:0006633">
    <property type="term" value="P:fatty acid biosynthetic process"/>
    <property type="evidence" value="ECO:0007669"/>
    <property type="project" value="TreeGrafter"/>
</dbReference>
<feature type="domain" description="AMP-dependent synthetase/ligase" evidence="5">
    <location>
        <begin position="32"/>
        <end position="424"/>
    </location>
</feature>
<dbReference type="InterPro" id="IPR042099">
    <property type="entry name" value="ANL_N_sf"/>
</dbReference>
<dbReference type="GO" id="GO:0005886">
    <property type="term" value="C:plasma membrane"/>
    <property type="evidence" value="ECO:0007669"/>
    <property type="project" value="TreeGrafter"/>
</dbReference>
<reference evidence="6 7" key="1">
    <citation type="submission" date="2016-10" db="EMBL/GenBank/DDBJ databases">
        <authorList>
            <person name="de Groot N.N."/>
        </authorList>
    </citation>
    <scope>NUCLEOTIDE SEQUENCE [LARGE SCALE GENOMIC DNA]</scope>
    <source>
        <strain evidence="6 7">CPCC 202699</strain>
    </source>
</reference>
<proteinExistence type="inferred from homology"/>
<dbReference type="Gene3D" id="3.40.50.12780">
    <property type="entry name" value="N-terminal domain of ligase-like"/>
    <property type="match status" value="1"/>
</dbReference>
<dbReference type="Proteomes" id="UP000199515">
    <property type="component" value="Unassembled WGS sequence"/>
</dbReference>
<dbReference type="InterPro" id="IPR045851">
    <property type="entry name" value="AMP-bd_C_sf"/>
</dbReference>
<protein>
    <submittedName>
        <fullName evidence="6">Fatty acid CoA ligase FadD32</fullName>
    </submittedName>
</protein>
<dbReference type="RefSeq" id="WP_091294371.1">
    <property type="nucleotide sequence ID" value="NZ_FNON01000007.1"/>
</dbReference>
<dbReference type="GO" id="GO:0071766">
    <property type="term" value="P:Actinobacterium-type cell wall biogenesis"/>
    <property type="evidence" value="ECO:0007669"/>
    <property type="project" value="UniProtKB-ARBA"/>
</dbReference>
<evidence type="ECO:0000313" key="6">
    <source>
        <dbReference type="EMBL" id="SDY81270.1"/>
    </source>
</evidence>
<evidence type="ECO:0000256" key="2">
    <source>
        <dbReference type="ARBA" id="ARBA00022598"/>
    </source>
</evidence>
<dbReference type="PANTHER" id="PTHR22754:SF32">
    <property type="entry name" value="DISCO-INTERACTING PROTEIN 2"/>
    <property type="match status" value="1"/>
</dbReference>
<name>A0A1H3MXQ7_9PSEU</name>
<dbReference type="OrthoDB" id="3671040at2"/>
<dbReference type="CDD" id="cd05931">
    <property type="entry name" value="FAAL"/>
    <property type="match status" value="1"/>
</dbReference>
<dbReference type="GO" id="GO:0070566">
    <property type="term" value="F:adenylyltransferase activity"/>
    <property type="evidence" value="ECO:0007669"/>
    <property type="project" value="TreeGrafter"/>
</dbReference>
<keyword evidence="3" id="KW-0276">Fatty acid metabolism</keyword>
<dbReference type="Pfam" id="PF00501">
    <property type="entry name" value="AMP-binding"/>
    <property type="match status" value="1"/>
</dbReference>
<sequence>MSSAERRYPEPTDGLVPSVRPLTGYLFDRAESQDPAFTFLDFSADREGTEVTLTWAELATKVRATAAELAKITAPGARVAILAPQDLTYVIGFLGALHAGTIAVPLFAPEVSQHGERLVGALDDCAPDIWLTAQSALPAVRELAETSPVPMPKQILAVDEIADETGADFEPPALELDAPAYLQYTSGSTRAPAGAVITHRAISANCHQMTTGFGVDNTWTCTGWIPFFHDMGLLQLLCAPVFSGARSVFMTPFNFVMKPLRWLKQLAAFPNTYAAAPNFAFDYAARKVKEADRRLLDLSGVRAIANGSEPIRPSSIAAFQAAFGPQGLAPAAHRPSYGLAEATVYVTNTRADGPTITAFDRAALADDRGVVVAPGTPGSLELVAAGRPEGQLVRIVDPATSKTRLGGEVGEIWVHGPNVATGYWQQPERSEETFGGRVDGDRDRTWLRTGDLGLFHEGLLYITGRIKDLIIIDGKNHYPQDIEVTVQDAHPAIRQDRVAAFAVQDERGVEGAAVVAEFDRTSGPEPDHDELAKIVRRAVSAAHDVRLLGFKLVAPGGVLRTSSGKIARAATKDRFFS</sequence>
<comment type="similarity">
    <text evidence="1">Belongs to the ATP-dependent AMP-binding enzyme family.</text>
</comment>
<dbReference type="GO" id="GO:0016874">
    <property type="term" value="F:ligase activity"/>
    <property type="evidence" value="ECO:0007669"/>
    <property type="project" value="UniProtKB-KW"/>
</dbReference>
<dbReference type="EMBL" id="FNON01000007">
    <property type="protein sequence ID" value="SDY81270.1"/>
    <property type="molecule type" value="Genomic_DNA"/>
</dbReference>
<dbReference type="FunFam" id="3.40.50.12780:FF:000013">
    <property type="entry name" value="Long-chain-fatty-acid--AMP ligase FadD32"/>
    <property type="match status" value="1"/>
</dbReference>
<dbReference type="InterPro" id="IPR040097">
    <property type="entry name" value="FAAL/FAAC"/>
</dbReference>
<evidence type="ECO:0000256" key="3">
    <source>
        <dbReference type="ARBA" id="ARBA00022832"/>
    </source>
</evidence>
<evidence type="ECO:0000259" key="5">
    <source>
        <dbReference type="Pfam" id="PF00501"/>
    </source>
</evidence>
<gene>
    <name evidence="6" type="ORF">SAMN05421504_10743</name>
</gene>
<keyword evidence="2 6" id="KW-0436">Ligase</keyword>